<proteinExistence type="predicted"/>
<dbReference type="AlphaFoldDB" id="A0A2P2PYL2"/>
<evidence type="ECO:0000313" key="1">
    <source>
        <dbReference type="EMBL" id="MBX59795.1"/>
    </source>
</evidence>
<name>A0A2P2PYL2_RHIMU</name>
<organism evidence="1">
    <name type="scientific">Rhizophora mucronata</name>
    <name type="common">Asiatic mangrove</name>
    <dbReference type="NCBI Taxonomy" id="61149"/>
    <lineage>
        <taxon>Eukaryota</taxon>
        <taxon>Viridiplantae</taxon>
        <taxon>Streptophyta</taxon>
        <taxon>Embryophyta</taxon>
        <taxon>Tracheophyta</taxon>
        <taxon>Spermatophyta</taxon>
        <taxon>Magnoliopsida</taxon>
        <taxon>eudicotyledons</taxon>
        <taxon>Gunneridae</taxon>
        <taxon>Pentapetalae</taxon>
        <taxon>rosids</taxon>
        <taxon>fabids</taxon>
        <taxon>Malpighiales</taxon>
        <taxon>Rhizophoraceae</taxon>
        <taxon>Rhizophora</taxon>
    </lineage>
</organism>
<accession>A0A2P2PYL2</accession>
<sequence length="39" mass="4616">MISLIVFSSQCCVFCMSFLWHCFQEDFFHSKLHCKPLTA</sequence>
<dbReference type="EMBL" id="GGEC01079311">
    <property type="protein sequence ID" value="MBX59795.1"/>
    <property type="molecule type" value="Transcribed_RNA"/>
</dbReference>
<reference evidence="1" key="1">
    <citation type="submission" date="2018-02" db="EMBL/GenBank/DDBJ databases">
        <title>Rhizophora mucronata_Transcriptome.</title>
        <authorList>
            <person name="Meera S.P."/>
            <person name="Sreeshan A."/>
            <person name="Augustine A."/>
        </authorList>
    </citation>
    <scope>NUCLEOTIDE SEQUENCE</scope>
    <source>
        <tissue evidence="1">Leaf</tissue>
    </source>
</reference>
<protein>
    <submittedName>
        <fullName evidence="1">Uncharacterized protein</fullName>
    </submittedName>
</protein>